<feature type="transmembrane region" description="Helical" evidence="1">
    <location>
        <begin position="84"/>
        <end position="113"/>
    </location>
</feature>
<comment type="caution">
    <text evidence="2">The sequence shown here is derived from an EMBL/GenBank/DDBJ whole genome shotgun (WGS) entry which is preliminary data.</text>
</comment>
<protein>
    <submittedName>
        <fullName evidence="2">Uncharacterized protein</fullName>
    </submittedName>
</protein>
<feature type="transmembrane region" description="Helical" evidence="1">
    <location>
        <begin position="155"/>
        <end position="175"/>
    </location>
</feature>
<evidence type="ECO:0000313" key="3">
    <source>
        <dbReference type="Proteomes" id="UP000321577"/>
    </source>
</evidence>
<feature type="transmembrane region" description="Helical" evidence="1">
    <location>
        <begin position="125"/>
        <end position="143"/>
    </location>
</feature>
<accession>A0A512MBU5</accession>
<dbReference type="RefSeq" id="WP_146851930.1">
    <property type="nucleotide sequence ID" value="NZ_BKAG01000026.1"/>
</dbReference>
<feature type="transmembrane region" description="Helical" evidence="1">
    <location>
        <begin position="219"/>
        <end position="240"/>
    </location>
</feature>
<name>A0A512MBU5_9BACT</name>
<keyword evidence="3" id="KW-1185">Reference proteome</keyword>
<evidence type="ECO:0000256" key="1">
    <source>
        <dbReference type="SAM" id="Phobius"/>
    </source>
</evidence>
<reference evidence="2 3" key="1">
    <citation type="submission" date="2019-07" db="EMBL/GenBank/DDBJ databases">
        <title>Whole genome shotgun sequence of Brevifollis gellanilyticus NBRC 108608.</title>
        <authorList>
            <person name="Hosoyama A."/>
            <person name="Uohara A."/>
            <person name="Ohji S."/>
            <person name="Ichikawa N."/>
        </authorList>
    </citation>
    <scope>NUCLEOTIDE SEQUENCE [LARGE SCALE GENOMIC DNA]</scope>
    <source>
        <strain evidence="2 3">NBRC 108608</strain>
    </source>
</reference>
<keyword evidence="1" id="KW-0812">Transmembrane</keyword>
<feature type="transmembrane region" description="Helical" evidence="1">
    <location>
        <begin position="286"/>
        <end position="308"/>
    </location>
</feature>
<feature type="transmembrane region" description="Helical" evidence="1">
    <location>
        <begin position="53"/>
        <end position="72"/>
    </location>
</feature>
<dbReference type="Proteomes" id="UP000321577">
    <property type="component" value="Unassembled WGS sequence"/>
</dbReference>
<proteinExistence type="predicted"/>
<feature type="transmembrane region" description="Helical" evidence="1">
    <location>
        <begin position="23"/>
        <end position="41"/>
    </location>
</feature>
<dbReference type="EMBL" id="BKAG01000026">
    <property type="protein sequence ID" value="GEP44207.1"/>
    <property type="molecule type" value="Genomic_DNA"/>
</dbReference>
<organism evidence="2 3">
    <name type="scientific">Brevifollis gellanilyticus</name>
    <dbReference type="NCBI Taxonomy" id="748831"/>
    <lineage>
        <taxon>Bacteria</taxon>
        <taxon>Pseudomonadati</taxon>
        <taxon>Verrucomicrobiota</taxon>
        <taxon>Verrucomicrobiia</taxon>
        <taxon>Verrucomicrobiales</taxon>
        <taxon>Verrucomicrobiaceae</taxon>
    </lineage>
</organism>
<keyword evidence="1" id="KW-0472">Membrane</keyword>
<sequence>MSDEASADATNRSPAGDYVRHPLLAFVRPSILTLAASFVALQLPNLVPEHLRVFLHVGIGVLIAGMYFWQFARYRPSFMEAAGILLISVGFVYVVSKAALISAMWILLLSLAWLVMTWIARRWPLLRGLTTIALFMFVVQVAFHSPNAAKLLDAHGWLLSTLDLVSLCLLTLIAFASSRTWHEEHLRLPGSVQVSARVWITVLLLAALAQLLVSAGGYSFWASAALALVLFIAWKSRLWFWQVPRLRWLPPALMVMSMNQIALGLFLFLGKSTLIWGPFVHALNSLAIFGLSFLAAASIWAATSGLGLQGPQLTAGKSLSAD</sequence>
<dbReference type="AlphaFoldDB" id="A0A512MBU5"/>
<evidence type="ECO:0000313" key="2">
    <source>
        <dbReference type="EMBL" id="GEP44207.1"/>
    </source>
</evidence>
<gene>
    <name evidence="2" type="ORF">BGE01nite_34980</name>
</gene>
<keyword evidence="1" id="KW-1133">Transmembrane helix</keyword>